<dbReference type="STRING" id="3476.A0A2P5E2P2"/>
<organism evidence="1 2">
    <name type="scientific">Parasponia andersonii</name>
    <name type="common">Sponia andersonii</name>
    <dbReference type="NCBI Taxonomy" id="3476"/>
    <lineage>
        <taxon>Eukaryota</taxon>
        <taxon>Viridiplantae</taxon>
        <taxon>Streptophyta</taxon>
        <taxon>Embryophyta</taxon>
        <taxon>Tracheophyta</taxon>
        <taxon>Spermatophyta</taxon>
        <taxon>Magnoliopsida</taxon>
        <taxon>eudicotyledons</taxon>
        <taxon>Gunneridae</taxon>
        <taxon>Pentapetalae</taxon>
        <taxon>rosids</taxon>
        <taxon>fabids</taxon>
        <taxon>Rosales</taxon>
        <taxon>Cannabaceae</taxon>
        <taxon>Parasponia</taxon>
    </lineage>
</organism>
<dbReference type="EMBL" id="JXTB01000003">
    <property type="protein sequence ID" value="PON79816.1"/>
    <property type="molecule type" value="Genomic_DNA"/>
</dbReference>
<dbReference type="OrthoDB" id="1065058at2759"/>
<protein>
    <submittedName>
        <fullName evidence="1">Uncharacterized protein</fullName>
    </submittedName>
</protein>
<proteinExistence type="predicted"/>
<reference evidence="2" key="1">
    <citation type="submission" date="2016-06" db="EMBL/GenBank/DDBJ databases">
        <title>Parallel loss of symbiosis genes in relatives of nitrogen-fixing non-legume Parasponia.</title>
        <authorList>
            <person name="Van Velzen R."/>
            <person name="Holmer R."/>
            <person name="Bu F."/>
            <person name="Rutten L."/>
            <person name="Van Zeijl A."/>
            <person name="Liu W."/>
            <person name="Santuari L."/>
            <person name="Cao Q."/>
            <person name="Sharma T."/>
            <person name="Shen D."/>
            <person name="Roswanjaya Y."/>
            <person name="Wardhani T."/>
            <person name="Kalhor M.S."/>
            <person name="Jansen J."/>
            <person name="Van den Hoogen J."/>
            <person name="Gungor B."/>
            <person name="Hartog M."/>
            <person name="Hontelez J."/>
            <person name="Verver J."/>
            <person name="Yang W.-C."/>
            <person name="Schijlen E."/>
            <person name="Repin R."/>
            <person name="Schilthuizen M."/>
            <person name="Schranz E."/>
            <person name="Heidstra R."/>
            <person name="Miyata K."/>
            <person name="Fedorova E."/>
            <person name="Kohlen W."/>
            <person name="Bisseling T."/>
            <person name="Smit S."/>
            <person name="Geurts R."/>
        </authorList>
    </citation>
    <scope>NUCLEOTIDE SEQUENCE [LARGE SCALE GENOMIC DNA]</scope>
    <source>
        <strain evidence="2">cv. WU1-14</strain>
    </source>
</reference>
<evidence type="ECO:0000313" key="1">
    <source>
        <dbReference type="EMBL" id="PON79816.1"/>
    </source>
</evidence>
<dbReference type="Gene3D" id="1.10.150.450">
    <property type="match status" value="1"/>
</dbReference>
<dbReference type="Proteomes" id="UP000237105">
    <property type="component" value="Unassembled WGS sequence"/>
</dbReference>
<sequence>MVHSSADETWSMRLHSCNCQDSTWRYSSTFGIFHLAFSVHAISSTKSSLGVSFLNKLNHLIEIFVEKFCVAHHLYKLARPGSCSNAGNGIFGSSLGTLFYSSSALAQNKCEFVVSRHMGFEILCVKDYVEYIRSFYGEISHKALLVDTWYTCCSFSDSADGSEYMVQKLGIEESKVFELCLSLYKNYGTTMAGLKFRPWVIALQSP</sequence>
<accession>A0A2P5E2P2</accession>
<evidence type="ECO:0000313" key="2">
    <source>
        <dbReference type="Proteomes" id="UP000237105"/>
    </source>
</evidence>
<comment type="caution">
    <text evidence="1">The sequence shown here is derived from an EMBL/GenBank/DDBJ whole genome shotgun (WGS) entry which is preliminary data.</text>
</comment>
<name>A0A2P5E2P2_PARAD</name>
<gene>
    <name evidence="1" type="ORF">PanWU01x14_010480</name>
</gene>
<dbReference type="AlphaFoldDB" id="A0A2P5E2P2"/>
<keyword evidence="2" id="KW-1185">Reference proteome</keyword>